<dbReference type="GeneTree" id="ENSGT00940000163520"/>
<dbReference type="GO" id="GO:0045202">
    <property type="term" value="C:synapse"/>
    <property type="evidence" value="ECO:0007669"/>
    <property type="project" value="TreeGrafter"/>
</dbReference>
<keyword evidence="6" id="KW-1185">Reference proteome</keyword>
<proteinExistence type="predicted"/>
<dbReference type="InterPro" id="IPR050822">
    <property type="entry name" value="Cerebellin_Synaptic_Org"/>
</dbReference>
<sequence length="208" mass="22861">MGTYFNTCLNELEEEYEQTKQTLTDMKASVFGPPALQTGLNRRPTFLLFTLVICSSFASPANRTAFSVALFEDGPFKCYGPFANEQPVMFKKVFLNLGNGYNPNNGIFIVPHSGVYSLAFTVYSDAGSPNSKLAACAKLLVNSEIIIGSTDINRHDQEDSSSNVLVLHLNRSDQVTLSLSPGCFLCDDGYHYNTFSGLPGFPMPPDWL</sequence>
<dbReference type="GO" id="GO:0005576">
    <property type="term" value="C:extracellular region"/>
    <property type="evidence" value="ECO:0007669"/>
    <property type="project" value="UniProtKB-SubCell"/>
</dbReference>
<name>A0A3Q3F8Q6_9LABR</name>
<reference evidence="5" key="2">
    <citation type="submission" date="2025-09" db="UniProtKB">
        <authorList>
            <consortium name="Ensembl"/>
        </authorList>
    </citation>
    <scope>IDENTIFICATION</scope>
</reference>
<dbReference type="SMART" id="SM00110">
    <property type="entry name" value="C1Q"/>
    <property type="match status" value="1"/>
</dbReference>
<keyword evidence="2" id="KW-0964">Secreted</keyword>
<dbReference type="PANTHER" id="PTHR22923">
    <property type="entry name" value="CEREBELLIN-RELATED"/>
    <property type="match status" value="1"/>
</dbReference>
<organism evidence="5 6">
    <name type="scientific">Labrus bergylta</name>
    <name type="common">ballan wrasse</name>
    <dbReference type="NCBI Taxonomy" id="56723"/>
    <lineage>
        <taxon>Eukaryota</taxon>
        <taxon>Metazoa</taxon>
        <taxon>Chordata</taxon>
        <taxon>Craniata</taxon>
        <taxon>Vertebrata</taxon>
        <taxon>Euteleostomi</taxon>
        <taxon>Actinopterygii</taxon>
        <taxon>Neopterygii</taxon>
        <taxon>Teleostei</taxon>
        <taxon>Neoteleostei</taxon>
        <taxon>Acanthomorphata</taxon>
        <taxon>Eupercaria</taxon>
        <taxon>Labriformes</taxon>
        <taxon>Labridae</taxon>
        <taxon>Labrus</taxon>
    </lineage>
</organism>
<comment type="subcellular location">
    <subcellularLocation>
        <location evidence="1">Secreted</location>
    </subcellularLocation>
</comment>
<protein>
    <submittedName>
        <fullName evidence="5">Cerebellin 20</fullName>
    </submittedName>
</protein>
<dbReference type="Proteomes" id="UP000261660">
    <property type="component" value="Unplaced"/>
</dbReference>
<dbReference type="InParanoid" id="A0A3Q3F8Q6"/>
<feature type="domain" description="C1q" evidence="4">
    <location>
        <begin position="59"/>
        <end position="208"/>
    </location>
</feature>
<evidence type="ECO:0000313" key="6">
    <source>
        <dbReference type="Proteomes" id="UP000261660"/>
    </source>
</evidence>
<reference evidence="5" key="1">
    <citation type="submission" date="2025-08" db="UniProtKB">
        <authorList>
            <consortium name="Ensembl"/>
        </authorList>
    </citation>
    <scope>IDENTIFICATION</scope>
</reference>
<dbReference type="PANTHER" id="PTHR22923:SF103">
    <property type="entry name" value="CEREBELLIN 20-RELATED"/>
    <property type="match status" value="1"/>
</dbReference>
<dbReference type="InterPro" id="IPR008983">
    <property type="entry name" value="Tumour_necrosis_fac-like_dom"/>
</dbReference>
<dbReference type="SUPFAM" id="SSF49842">
    <property type="entry name" value="TNF-like"/>
    <property type="match status" value="1"/>
</dbReference>
<dbReference type="Ensembl" id="ENSLBET00000016740.1">
    <property type="protein sequence ID" value="ENSLBEP00000015808.1"/>
    <property type="gene ID" value="ENSLBEG00000012267.1"/>
</dbReference>
<evidence type="ECO:0000256" key="1">
    <source>
        <dbReference type="ARBA" id="ARBA00004613"/>
    </source>
</evidence>
<evidence type="ECO:0000313" key="5">
    <source>
        <dbReference type="Ensembl" id="ENSLBEP00000015808.1"/>
    </source>
</evidence>
<dbReference type="PROSITE" id="PS50871">
    <property type="entry name" value="C1Q"/>
    <property type="match status" value="1"/>
</dbReference>
<dbReference type="InterPro" id="IPR001073">
    <property type="entry name" value="C1q_dom"/>
</dbReference>
<dbReference type="GO" id="GO:0099558">
    <property type="term" value="P:maintenance of synapse structure"/>
    <property type="evidence" value="ECO:0007669"/>
    <property type="project" value="TreeGrafter"/>
</dbReference>
<evidence type="ECO:0000256" key="2">
    <source>
        <dbReference type="ARBA" id="ARBA00022525"/>
    </source>
</evidence>
<dbReference type="PRINTS" id="PR00007">
    <property type="entry name" value="COMPLEMNTC1Q"/>
</dbReference>
<accession>A0A3Q3F8Q6</accession>
<dbReference type="AlphaFoldDB" id="A0A3Q3F8Q6"/>
<evidence type="ECO:0000259" key="4">
    <source>
        <dbReference type="PROSITE" id="PS50871"/>
    </source>
</evidence>
<keyword evidence="3" id="KW-0732">Signal</keyword>
<dbReference type="Pfam" id="PF00386">
    <property type="entry name" value="C1q"/>
    <property type="match status" value="1"/>
</dbReference>
<evidence type="ECO:0000256" key="3">
    <source>
        <dbReference type="ARBA" id="ARBA00022729"/>
    </source>
</evidence>
<dbReference type="Gene3D" id="2.60.120.40">
    <property type="match status" value="1"/>
</dbReference>